<dbReference type="EMBL" id="VBQZ03000055">
    <property type="protein sequence ID" value="MXQ89495.1"/>
    <property type="molecule type" value="Genomic_DNA"/>
</dbReference>
<sequence length="106" mass="10991">MCVPEGAPALTGNLAGRVAPVPRIIHSPPPPTWGTQAQSPSPCPPYPLLIDLPLCLASLLRTSGTLAALDRRPLPAAEKVANLFGGPGIDAAALDILDKGLRMLRL</sequence>
<name>A0A6B0RHL8_9CETA</name>
<gene>
    <name evidence="1" type="ORF">E5288_WYG000912</name>
</gene>
<accession>A0A6B0RHL8</accession>
<dbReference type="Proteomes" id="UP000322234">
    <property type="component" value="Unassembled WGS sequence"/>
</dbReference>
<evidence type="ECO:0000313" key="2">
    <source>
        <dbReference type="Proteomes" id="UP000322234"/>
    </source>
</evidence>
<dbReference type="AlphaFoldDB" id="A0A6B0RHL8"/>
<evidence type="ECO:0000313" key="1">
    <source>
        <dbReference type="EMBL" id="MXQ89495.1"/>
    </source>
</evidence>
<keyword evidence="2" id="KW-1185">Reference proteome</keyword>
<reference evidence="1" key="1">
    <citation type="submission" date="2019-10" db="EMBL/GenBank/DDBJ databases">
        <title>The sequence and de novo assembly of the wild yak genome.</title>
        <authorList>
            <person name="Liu Y."/>
        </authorList>
    </citation>
    <scope>NUCLEOTIDE SEQUENCE [LARGE SCALE GENOMIC DNA]</scope>
    <source>
        <strain evidence="1">WY2019</strain>
    </source>
</reference>
<comment type="caution">
    <text evidence="1">The sequence shown here is derived from an EMBL/GenBank/DDBJ whole genome shotgun (WGS) entry which is preliminary data.</text>
</comment>
<proteinExistence type="predicted"/>
<protein>
    <submittedName>
        <fullName evidence="1">Uncharacterized protein</fullName>
    </submittedName>
</protein>
<organism evidence="1 2">
    <name type="scientific">Bos mutus</name>
    <name type="common">wild yak</name>
    <dbReference type="NCBI Taxonomy" id="72004"/>
    <lineage>
        <taxon>Eukaryota</taxon>
        <taxon>Metazoa</taxon>
        <taxon>Chordata</taxon>
        <taxon>Craniata</taxon>
        <taxon>Vertebrata</taxon>
        <taxon>Euteleostomi</taxon>
        <taxon>Mammalia</taxon>
        <taxon>Eutheria</taxon>
        <taxon>Laurasiatheria</taxon>
        <taxon>Artiodactyla</taxon>
        <taxon>Ruminantia</taxon>
        <taxon>Pecora</taxon>
        <taxon>Bovidae</taxon>
        <taxon>Bovinae</taxon>
        <taxon>Bos</taxon>
    </lineage>
</organism>